<name>A0A1J0AF23_9CYAN</name>
<dbReference type="PIRSF" id="PIRSF006402">
    <property type="entry name" value="UCP006402_thioredoxin"/>
    <property type="match status" value="1"/>
</dbReference>
<dbReference type="InterPro" id="IPR036249">
    <property type="entry name" value="Thioredoxin-like_sf"/>
</dbReference>
<dbReference type="PANTHER" id="PTHR42899">
    <property type="entry name" value="SPERMATOGENESIS-ASSOCIATED PROTEIN 20"/>
    <property type="match status" value="1"/>
</dbReference>
<dbReference type="PANTHER" id="PTHR42899:SF1">
    <property type="entry name" value="SPERMATOGENESIS-ASSOCIATED PROTEIN 20"/>
    <property type="match status" value="1"/>
</dbReference>
<dbReference type="SUPFAM" id="SSF52833">
    <property type="entry name" value="Thioredoxin-like"/>
    <property type="match status" value="1"/>
</dbReference>
<dbReference type="OrthoDB" id="9762614at2"/>
<dbReference type="Pfam" id="PF03190">
    <property type="entry name" value="Thioredox_DsbH"/>
    <property type="match status" value="1"/>
</dbReference>
<dbReference type="InterPro" id="IPR008928">
    <property type="entry name" value="6-hairpin_glycosidase_sf"/>
</dbReference>
<dbReference type="AlphaFoldDB" id="A0A1J0AF23"/>
<dbReference type="InterPro" id="IPR024705">
    <property type="entry name" value="Ssp411"/>
</dbReference>
<dbReference type="InterPro" id="IPR004879">
    <property type="entry name" value="Ssp411-like_TRX"/>
</dbReference>
<accession>A0A1J0AF23</accession>
<dbReference type="RefSeq" id="WP_071454961.1">
    <property type="nucleotide sequence ID" value="NZ_CP017675.1"/>
</dbReference>
<dbReference type="KEGG" id="glt:GlitD10_2203"/>
<keyword evidence="3" id="KW-1185">Reference proteome</keyword>
<protein>
    <submittedName>
        <fullName evidence="2">Thioredoxin domain-containing protein</fullName>
    </submittedName>
</protein>
<reference evidence="2 3" key="1">
    <citation type="submission" date="2016-10" db="EMBL/GenBank/DDBJ databases">
        <title>Description of Gloeomargarita lithophora gen. nov., sp. nov., a thylakoid-bearing basal-branching cyanobacterium with intracellular carbonates, and proposal for Gloeomargaritales ord. nov.</title>
        <authorList>
            <person name="Moreira D."/>
            <person name="Tavera R."/>
            <person name="Benzerara K."/>
            <person name="Skouri-Panet F."/>
            <person name="Couradeau E."/>
            <person name="Gerard E."/>
            <person name="Loussert C."/>
            <person name="Novelo E."/>
            <person name="Zivanovic Y."/>
            <person name="Lopez-Garcia P."/>
        </authorList>
    </citation>
    <scope>NUCLEOTIDE SEQUENCE [LARGE SCALE GENOMIC DNA]</scope>
    <source>
        <strain evidence="2 3">D10</strain>
    </source>
</reference>
<sequence>MANRLVHAQSLYLRKHGHNPIDWWPWGSAAIAQARKDNKPIFLSIGYSSCHWCTVMEGEAFSDQAVADTMNQYFLPIKVDREERPDIDHIYIQAVQLLIGQAGWPLNVFLDPQDLAPFYGGTYFPLTPRYGRPGFLELLRAVRQRYDQGKDQVEMVKSQILEYLQSPGKGQSLSTLDKNMLDNGYRKATSILSYQGPGNCFPMIPYAQAVLQSSRLGAPLNTEHPAVQRGINLVLGGIFDHVAGGWHRYTVDPTWTVPHFEKMLYDNGLILEYISNLWSAGVQDDSLRRAVEKTVAWLGREMRSEAGYFYAAQDADNFVHAEDREPEEGRFYVWSDQELRQLLNDAELKGLEAAFDMETNGNFEGLTVLQRLQGGRLANGVESALDKLFTHRYGSPSELCLKFPPAVDAQQAKTMNWPGRIPPVTDTKMIVAWNSLMISGLARAAMVFQEPNYGKLATQCAEFILKSQWVNGQLYRLNYDGQVAVIAQAEDYALWIKALLDLHQMAVSLPGEVNPELWLIKAQEFQAVFDEHYWSITSQGYYATAAAASGDLLVRERPCEDNAIPSANGVALTNLVRLALLAGDLTYLERAERGLQAFGQIVQEAPQSCPGLITALDWWFHPIQVKTRPEILAQIAGQFFPTTVLQPATDIPAVALVCQGLTCQEPATSLETALEQLARYQS</sequence>
<dbReference type="STRING" id="1188229.GlitD10_2203"/>
<evidence type="ECO:0000313" key="2">
    <source>
        <dbReference type="EMBL" id="APB34532.1"/>
    </source>
</evidence>
<feature type="domain" description="Spermatogenesis-associated protein 20-like TRX" evidence="1">
    <location>
        <begin position="3"/>
        <end position="164"/>
    </location>
</feature>
<evidence type="ECO:0000313" key="3">
    <source>
        <dbReference type="Proteomes" id="UP000180235"/>
    </source>
</evidence>
<dbReference type="EMBL" id="CP017675">
    <property type="protein sequence ID" value="APB34532.1"/>
    <property type="molecule type" value="Genomic_DNA"/>
</dbReference>
<organism evidence="2 3">
    <name type="scientific">Gloeomargarita lithophora Alchichica-D10</name>
    <dbReference type="NCBI Taxonomy" id="1188229"/>
    <lineage>
        <taxon>Bacteria</taxon>
        <taxon>Bacillati</taxon>
        <taxon>Cyanobacteriota</taxon>
        <taxon>Cyanophyceae</taxon>
        <taxon>Gloeomargaritales</taxon>
        <taxon>Gloeomargaritaceae</taxon>
        <taxon>Gloeomargarita</taxon>
    </lineage>
</organism>
<evidence type="ECO:0000259" key="1">
    <source>
        <dbReference type="Pfam" id="PF03190"/>
    </source>
</evidence>
<dbReference type="SUPFAM" id="SSF48208">
    <property type="entry name" value="Six-hairpin glycosidases"/>
    <property type="match status" value="1"/>
</dbReference>
<gene>
    <name evidence="2" type="ORF">GlitD10_2203</name>
</gene>
<proteinExistence type="predicted"/>
<dbReference type="Proteomes" id="UP000180235">
    <property type="component" value="Chromosome"/>
</dbReference>
<dbReference type="GO" id="GO:0005975">
    <property type="term" value="P:carbohydrate metabolic process"/>
    <property type="evidence" value="ECO:0007669"/>
    <property type="project" value="InterPro"/>
</dbReference>
<dbReference type="Gene3D" id="3.40.30.10">
    <property type="entry name" value="Glutaredoxin"/>
    <property type="match status" value="1"/>
</dbReference>
<dbReference type="CDD" id="cd02955">
    <property type="entry name" value="SSP411"/>
    <property type="match status" value="1"/>
</dbReference>